<dbReference type="InterPro" id="IPR050553">
    <property type="entry name" value="Thioredoxin_ResA/DsbE_sf"/>
</dbReference>
<proteinExistence type="predicted"/>
<keyword evidence="3" id="KW-0812">Transmembrane</keyword>
<feature type="domain" description="Thioredoxin" evidence="6">
    <location>
        <begin position="69"/>
        <end position="212"/>
    </location>
</feature>
<accession>A0ABP6RZ65</accession>
<keyword evidence="2" id="KW-0201">Cytochrome c-type biogenesis</keyword>
<evidence type="ECO:0000313" key="8">
    <source>
        <dbReference type="Proteomes" id="UP001500483"/>
    </source>
</evidence>
<dbReference type="InterPro" id="IPR036249">
    <property type="entry name" value="Thioredoxin-like_sf"/>
</dbReference>
<dbReference type="RefSeq" id="WP_344930633.1">
    <property type="nucleotide sequence ID" value="NZ_BAAAYK010000038.1"/>
</dbReference>
<sequence length="215" mass="22531">MSRWRYVREFRSEIRWTVVVLVLAGLAVVALWPGGSGGGPPTADVPEQRPQAAPVDPALRAGLEPCPEPRAGGPAELAGATGTCLADGRPVDVGAALAGRPALVNVWATWCAPCRTELPALQEYSARPGSIPVLGVQVRSDEADGLALLRSLGVRFPAVHDPDGALRAALRVPNVLPASFVITESGEVRRIDPPEVFRSADAVDAAVRRTLGGRS</sequence>
<keyword evidence="3" id="KW-0735">Signal-anchor</keyword>
<dbReference type="SUPFAM" id="SSF52833">
    <property type="entry name" value="Thioredoxin-like"/>
    <property type="match status" value="1"/>
</dbReference>
<name>A0ABP6RZ65_9PSEU</name>
<evidence type="ECO:0000256" key="3">
    <source>
        <dbReference type="ARBA" id="ARBA00022968"/>
    </source>
</evidence>
<evidence type="ECO:0000256" key="4">
    <source>
        <dbReference type="ARBA" id="ARBA00023157"/>
    </source>
</evidence>
<dbReference type="Gene3D" id="3.40.30.10">
    <property type="entry name" value="Glutaredoxin"/>
    <property type="match status" value="1"/>
</dbReference>
<dbReference type="InterPro" id="IPR013766">
    <property type="entry name" value="Thioredoxin_domain"/>
</dbReference>
<dbReference type="InterPro" id="IPR017937">
    <property type="entry name" value="Thioredoxin_CS"/>
</dbReference>
<protein>
    <submittedName>
        <fullName evidence="7">TlpA disulfide reductase family protein</fullName>
    </submittedName>
</protein>
<dbReference type="Pfam" id="PF00578">
    <property type="entry name" value="AhpC-TSA"/>
    <property type="match status" value="1"/>
</dbReference>
<comment type="subcellular location">
    <subcellularLocation>
        <location evidence="1">Cell envelope</location>
    </subcellularLocation>
</comment>
<evidence type="ECO:0000313" key="7">
    <source>
        <dbReference type="EMBL" id="GAA3363784.1"/>
    </source>
</evidence>
<organism evidence="7 8">
    <name type="scientific">Saccharopolyspora gregorii</name>
    <dbReference type="NCBI Taxonomy" id="33914"/>
    <lineage>
        <taxon>Bacteria</taxon>
        <taxon>Bacillati</taxon>
        <taxon>Actinomycetota</taxon>
        <taxon>Actinomycetes</taxon>
        <taxon>Pseudonocardiales</taxon>
        <taxon>Pseudonocardiaceae</taxon>
        <taxon>Saccharopolyspora</taxon>
    </lineage>
</organism>
<keyword evidence="8" id="KW-1185">Reference proteome</keyword>
<dbReference type="CDD" id="cd02966">
    <property type="entry name" value="TlpA_like_family"/>
    <property type="match status" value="1"/>
</dbReference>
<comment type="caution">
    <text evidence="7">The sequence shown here is derived from an EMBL/GenBank/DDBJ whole genome shotgun (WGS) entry which is preliminary data.</text>
</comment>
<evidence type="ECO:0000256" key="2">
    <source>
        <dbReference type="ARBA" id="ARBA00022748"/>
    </source>
</evidence>
<dbReference type="Proteomes" id="UP001500483">
    <property type="component" value="Unassembled WGS sequence"/>
</dbReference>
<dbReference type="PANTHER" id="PTHR42852:SF6">
    <property type="entry name" value="THIOL:DISULFIDE INTERCHANGE PROTEIN DSBE"/>
    <property type="match status" value="1"/>
</dbReference>
<keyword evidence="5" id="KW-0676">Redox-active center</keyword>
<reference evidence="8" key="1">
    <citation type="journal article" date="2019" name="Int. J. Syst. Evol. Microbiol.">
        <title>The Global Catalogue of Microorganisms (GCM) 10K type strain sequencing project: providing services to taxonomists for standard genome sequencing and annotation.</title>
        <authorList>
            <consortium name="The Broad Institute Genomics Platform"/>
            <consortium name="The Broad Institute Genome Sequencing Center for Infectious Disease"/>
            <person name="Wu L."/>
            <person name="Ma J."/>
        </authorList>
    </citation>
    <scope>NUCLEOTIDE SEQUENCE [LARGE SCALE GENOMIC DNA]</scope>
    <source>
        <strain evidence="8">JCM 9687</strain>
    </source>
</reference>
<evidence type="ECO:0000256" key="5">
    <source>
        <dbReference type="ARBA" id="ARBA00023284"/>
    </source>
</evidence>
<gene>
    <name evidence="7" type="ORF">GCM10020366_57070</name>
</gene>
<dbReference type="PANTHER" id="PTHR42852">
    <property type="entry name" value="THIOL:DISULFIDE INTERCHANGE PROTEIN DSBE"/>
    <property type="match status" value="1"/>
</dbReference>
<dbReference type="PROSITE" id="PS51352">
    <property type="entry name" value="THIOREDOXIN_2"/>
    <property type="match status" value="1"/>
</dbReference>
<evidence type="ECO:0000256" key="1">
    <source>
        <dbReference type="ARBA" id="ARBA00004196"/>
    </source>
</evidence>
<dbReference type="PROSITE" id="PS00194">
    <property type="entry name" value="THIOREDOXIN_1"/>
    <property type="match status" value="1"/>
</dbReference>
<keyword evidence="4" id="KW-1015">Disulfide bond</keyword>
<dbReference type="EMBL" id="BAAAYK010000038">
    <property type="protein sequence ID" value="GAA3363784.1"/>
    <property type="molecule type" value="Genomic_DNA"/>
</dbReference>
<evidence type="ECO:0000259" key="6">
    <source>
        <dbReference type="PROSITE" id="PS51352"/>
    </source>
</evidence>
<dbReference type="InterPro" id="IPR000866">
    <property type="entry name" value="AhpC/TSA"/>
</dbReference>